<proteinExistence type="predicted"/>
<evidence type="ECO:0000313" key="2">
    <source>
        <dbReference type="EMBL" id="ETX29996.1"/>
    </source>
</evidence>
<sequence length="165" mass="17630">MWCSERRAVLAALAALAVLPACGFTPAYGPGGSAGRLTGEVALTAPEDQAGYLFNRRIEERLDRAALGRYTLEATVETEQTDLGTTSTGSTTRYRILGSARYRLTETGTGRLLLEDRIESFTGYSATGSNVSTLASERDALQRVTTILADRVVDALILAAPTLPE</sequence>
<dbReference type="Gene3D" id="3.30.160.150">
    <property type="entry name" value="Lipoprotein like domain"/>
    <property type="match status" value="1"/>
</dbReference>
<gene>
    <name evidence="2" type="ORF">RISW2_20345</name>
</gene>
<organism evidence="2 3">
    <name type="scientific">Roseivivax isoporae LMG 25204</name>
    <dbReference type="NCBI Taxonomy" id="1449351"/>
    <lineage>
        <taxon>Bacteria</taxon>
        <taxon>Pseudomonadati</taxon>
        <taxon>Pseudomonadota</taxon>
        <taxon>Alphaproteobacteria</taxon>
        <taxon>Rhodobacterales</taxon>
        <taxon>Roseobacteraceae</taxon>
        <taxon>Roseivivax</taxon>
    </lineage>
</organism>
<dbReference type="AlphaFoldDB" id="X7FD42"/>
<comment type="caution">
    <text evidence="2">The sequence shown here is derived from an EMBL/GenBank/DDBJ whole genome shotgun (WGS) entry which is preliminary data.</text>
</comment>
<feature type="chain" id="PRO_5004978762" description="Lipoprotein" evidence="1">
    <location>
        <begin position="24"/>
        <end position="165"/>
    </location>
</feature>
<keyword evidence="1" id="KW-0732">Signal</keyword>
<dbReference type="GO" id="GO:0019867">
    <property type="term" value="C:outer membrane"/>
    <property type="evidence" value="ECO:0007669"/>
    <property type="project" value="InterPro"/>
</dbReference>
<dbReference type="RefSeq" id="WP_043767833.1">
    <property type="nucleotide sequence ID" value="NZ_JAME01000006.1"/>
</dbReference>
<evidence type="ECO:0008006" key="4">
    <source>
        <dbReference type="Google" id="ProtNLM"/>
    </source>
</evidence>
<dbReference type="OrthoDB" id="7629596at2"/>
<evidence type="ECO:0000313" key="3">
    <source>
        <dbReference type="Proteomes" id="UP000023430"/>
    </source>
</evidence>
<protein>
    <recommendedName>
        <fullName evidence="4">Lipoprotein</fullName>
    </recommendedName>
</protein>
<dbReference type="STRING" id="1449351.RISW2_20345"/>
<feature type="signal peptide" evidence="1">
    <location>
        <begin position="1"/>
        <end position="23"/>
    </location>
</feature>
<dbReference type="Pfam" id="PF04390">
    <property type="entry name" value="LptE"/>
    <property type="match status" value="1"/>
</dbReference>
<accession>X7FD42</accession>
<dbReference type="InterPro" id="IPR007485">
    <property type="entry name" value="LPS_assembly_LptE"/>
</dbReference>
<name>X7FD42_9RHOB</name>
<keyword evidence="3" id="KW-1185">Reference proteome</keyword>
<evidence type="ECO:0000256" key="1">
    <source>
        <dbReference type="SAM" id="SignalP"/>
    </source>
</evidence>
<dbReference type="Proteomes" id="UP000023430">
    <property type="component" value="Unassembled WGS sequence"/>
</dbReference>
<dbReference type="eggNOG" id="COG5468">
    <property type="taxonomic scope" value="Bacteria"/>
</dbReference>
<dbReference type="GO" id="GO:0043165">
    <property type="term" value="P:Gram-negative-bacterium-type cell outer membrane assembly"/>
    <property type="evidence" value="ECO:0007669"/>
    <property type="project" value="InterPro"/>
</dbReference>
<dbReference type="EMBL" id="JAME01000006">
    <property type="protein sequence ID" value="ETX29996.1"/>
    <property type="molecule type" value="Genomic_DNA"/>
</dbReference>
<reference evidence="2 3" key="1">
    <citation type="submission" date="2014-01" db="EMBL/GenBank/DDBJ databases">
        <title>Roseivivax isoporae LMG 25204 Genome Sequencing.</title>
        <authorList>
            <person name="Lai Q."/>
            <person name="Li G."/>
            <person name="Shao Z."/>
        </authorList>
    </citation>
    <scope>NUCLEOTIDE SEQUENCE [LARGE SCALE GENOMIC DNA]</scope>
    <source>
        <strain evidence="2 3">LMG 25204</strain>
    </source>
</reference>
<dbReference type="PATRIC" id="fig|1449351.3.peg.1198"/>